<keyword evidence="4" id="KW-1185">Reference proteome</keyword>
<dbReference type="ProteomicsDB" id="306098"/>
<sequence>MGTPAGAGTRPTGAGTVEGVGIPPGLQTDYETLLSRFQEMDSVRFEDFTELWRSMKFATIFWVSGVCCCVWL</sequence>
<dbReference type="AlphaFoldDB" id="A0A1Y7VJQ2"/>
<reference evidence="2" key="3">
    <citation type="submission" date="2025-08" db="UniProtKB">
        <authorList>
            <consortium name="Ensembl"/>
        </authorList>
    </citation>
    <scope>IDENTIFICATION</scope>
    <source>
        <strain evidence="2">C57BL/6J</strain>
    </source>
</reference>
<evidence type="ECO:0000313" key="3">
    <source>
        <dbReference type="MGI" id="MGI:1922877"/>
    </source>
</evidence>
<dbReference type="AGR" id="MGI:1922877"/>
<dbReference type="MGI" id="MGI:1922877">
    <property type="gene designation" value="Snapc1"/>
</dbReference>
<feature type="region of interest" description="Disordered" evidence="1">
    <location>
        <begin position="1"/>
        <end position="21"/>
    </location>
</feature>
<dbReference type="SMR" id="A0A1Y7VJQ2"/>
<feature type="compositionally biased region" description="Low complexity" evidence="1">
    <location>
        <begin position="1"/>
        <end position="15"/>
    </location>
</feature>
<reference evidence="2 4" key="2">
    <citation type="journal article" date="2011" name="PLoS Biol.">
        <title>Modernizing reference genome assemblies.</title>
        <authorList>
            <person name="Church D.M."/>
            <person name="Schneider V.A."/>
            <person name="Graves T."/>
            <person name="Auger K."/>
            <person name="Cunningham F."/>
            <person name="Bouk N."/>
            <person name="Chen H.C."/>
            <person name="Agarwala R."/>
            <person name="McLaren W.M."/>
            <person name="Ritchie G.R."/>
            <person name="Albracht D."/>
            <person name="Kremitzki M."/>
            <person name="Rock S."/>
            <person name="Kotkiewicz H."/>
            <person name="Kremitzki C."/>
            <person name="Wollam A."/>
            <person name="Trani L."/>
            <person name="Fulton L."/>
            <person name="Fulton R."/>
            <person name="Matthews L."/>
            <person name="Whitehead S."/>
            <person name="Chow W."/>
            <person name="Torrance J."/>
            <person name="Dunn M."/>
            <person name="Harden G."/>
            <person name="Threadgold G."/>
            <person name="Wood J."/>
            <person name="Collins J."/>
            <person name="Heath P."/>
            <person name="Griffiths G."/>
            <person name="Pelan S."/>
            <person name="Grafham D."/>
            <person name="Eichler E.E."/>
            <person name="Weinstock G."/>
            <person name="Mardis E.R."/>
            <person name="Wilson R.K."/>
            <person name="Howe K."/>
            <person name="Flicek P."/>
            <person name="Hubbard T."/>
        </authorList>
    </citation>
    <scope>NUCLEOTIDE SEQUENCE [LARGE SCALE GENOMIC DNA]</scope>
    <source>
        <strain evidence="2 4">C57BL/6J</strain>
    </source>
</reference>
<proteinExistence type="predicted"/>
<dbReference type="PANTHER" id="PTHR15131:SF3">
    <property type="entry name" value="SNRNA-ACTIVATING PROTEIN COMPLEX SUBUNIT 1"/>
    <property type="match status" value="1"/>
</dbReference>
<dbReference type="VEuPathDB" id="HostDB:ENSMUSG00000021113"/>
<gene>
    <name evidence="2 3" type="primary">Snapc1</name>
</gene>
<dbReference type="Bgee" id="ENSMUSG00000021113">
    <property type="expression patterns" value="Expressed in otolith organ and 226 other cell types or tissues"/>
</dbReference>
<dbReference type="Pfam" id="PF09808">
    <property type="entry name" value="SNAPC1"/>
    <property type="match status" value="1"/>
</dbReference>
<organism evidence="2 4">
    <name type="scientific">Mus musculus</name>
    <name type="common">Mouse</name>
    <dbReference type="NCBI Taxonomy" id="10090"/>
    <lineage>
        <taxon>Eukaryota</taxon>
        <taxon>Metazoa</taxon>
        <taxon>Chordata</taxon>
        <taxon>Craniata</taxon>
        <taxon>Vertebrata</taxon>
        <taxon>Euteleostomi</taxon>
        <taxon>Mammalia</taxon>
        <taxon>Eutheria</taxon>
        <taxon>Euarchontoglires</taxon>
        <taxon>Glires</taxon>
        <taxon>Rodentia</taxon>
        <taxon>Myomorpha</taxon>
        <taxon>Muroidea</taxon>
        <taxon>Muridae</taxon>
        <taxon>Murinae</taxon>
        <taxon>Mus</taxon>
        <taxon>Mus</taxon>
    </lineage>
</organism>
<dbReference type="Ensembl" id="ENSMUST00000222025.2">
    <property type="protein sequence ID" value="ENSMUSP00000152584.2"/>
    <property type="gene ID" value="ENSMUSG00000021113.6"/>
</dbReference>
<reference evidence="2" key="4">
    <citation type="submission" date="2025-09" db="UniProtKB">
        <authorList>
            <consortium name="Ensembl"/>
        </authorList>
    </citation>
    <scope>IDENTIFICATION</scope>
    <source>
        <strain evidence="2">C57BL/6J</strain>
    </source>
</reference>
<evidence type="ECO:0000313" key="2">
    <source>
        <dbReference type="Ensembl" id="ENSMUSP00000152584.2"/>
    </source>
</evidence>
<reference evidence="2 4" key="1">
    <citation type="journal article" date="2009" name="PLoS Biol.">
        <title>Lineage-specific biology revealed by a finished genome assembly of the mouse.</title>
        <authorList>
            <consortium name="Mouse Genome Sequencing Consortium"/>
            <person name="Church D.M."/>
            <person name="Goodstadt L."/>
            <person name="Hillier L.W."/>
            <person name="Zody M.C."/>
            <person name="Goldstein S."/>
            <person name="She X."/>
            <person name="Bult C.J."/>
            <person name="Agarwala R."/>
            <person name="Cherry J.L."/>
            <person name="DiCuccio M."/>
            <person name="Hlavina W."/>
            <person name="Kapustin Y."/>
            <person name="Meric P."/>
            <person name="Maglott D."/>
            <person name="Birtle Z."/>
            <person name="Marques A.C."/>
            <person name="Graves T."/>
            <person name="Zhou S."/>
            <person name="Teague B."/>
            <person name="Potamousis K."/>
            <person name="Churas C."/>
            <person name="Place M."/>
            <person name="Herschleb J."/>
            <person name="Runnheim R."/>
            <person name="Forrest D."/>
            <person name="Amos-Landgraf J."/>
            <person name="Schwartz D.C."/>
            <person name="Cheng Z."/>
            <person name="Lindblad-Toh K."/>
            <person name="Eichler E.E."/>
            <person name="Ponting C.P."/>
        </authorList>
    </citation>
    <scope>NUCLEOTIDE SEQUENCE [LARGE SCALE GENOMIC DNA]</scope>
    <source>
        <strain evidence="2 4">C57BL/6J</strain>
    </source>
</reference>
<protein>
    <submittedName>
        <fullName evidence="2">Small nuclear RNA activating complex, polypeptide 1</fullName>
    </submittedName>
</protein>
<dbReference type="InterPro" id="IPR019188">
    <property type="entry name" value="SNAPC1"/>
</dbReference>
<evidence type="ECO:0000256" key="1">
    <source>
        <dbReference type="SAM" id="MobiDB-lite"/>
    </source>
</evidence>
<dbReference type="PANTHER" id="PTHR15131">
    <property type="entry name" value="SMALL NUCLEAR RNA ACTIVATING COMPLEX, POLYPEPTIDE 1"/>
    <property type="match status" value="1"/>
</dbReference>
<dbReference type="GeneTree" id="ENSGT00390000018691"/>
<evidence type="ECO:0000313" key="4">
    <source>
        <dbReference type="Proteomes" id="UP000000589"/>
    </source>
</evidence>
<accession>A0A1Y7VJQ2</accession>
<dbReference type="Proteomes" id="UP000000589">
    <property type="component" value="Chromosome 12"/>
</dbReference>
<name>A0A1Y7VJQ2_MOUSE</name>
<dbReference type="ExpressionAtlas" id="A0A1Y7VJQ2">
    <property type="expression patterns" value="baseline and differential"/>
</dbReference>